<dbReference type="InterPro" id="IPR012164">
    <property type="entry name" value="Rpa12/Rpb9/Rpc10/TFS"/>
</dbReference>
<comment type="caution">
    <text evidence="10">The sequence shown here is derived from an EMBL/GenBank/DDBJ whole genome shotgun (WGS) entry which is preliminary data.</text>
</comment>
<feature type="binding site" evidence="6">
    <location>
        <position position="7"/>
    </location>
    <ligand>
        <name>Zn(2+)</name>
        <dbReference type="ChEBI" id="CHEBI:29105"/>
        <label>1</label>
    </ligand>
</feature>
<name>A0A0M0BU75_9ARCH</name>
<keyword evidence="1 6" id="KW-0479">Metal-binding</keyword>
<dbReference type="PANTHER" id="PTHR11239">
    <property type="entry name" value="DNA-DIRECTED RNA POLYMERASE"/>
    <property type="match status" value="1"/>
</dbReference>
<keyword evidence="5 8" id="KW-0804">Transcription</keyword>
<feature type="binding site" evidence="6">
    <location>
        <position position="79"/>
    </location>
    <ligand>
        <name>Zn(2+)</name>
        <dbReference type="ChEBI" id="CHEBI:29105"/>
        <label>2</label>
    </ligand>
</feature>
<dbReference type="GO" id="GO:0003899">
    <property type="term" value="F:DNA-directed RNA polymerase activity"/>
    <property type="evidence" value="ECO:0007669"/>
    <property type="project" value="InterPro"/>
</dbReference>
<dbReference type="GO" id="GO:0008270">
    <property type="term" value="F:zinc ion binding"/>
    <property type="evidence" value="ECO:0007669"/>
    <property type="project" value="UniProtKB-KW"/>
</dbReference>
<sequence length="115" mass="12988">MEFCPECGSRLTLKKVQVGEDFEVVLACSKCDYKKQGPGKVGPKVNERINNTKKSVTVISKEDQKMNTLPTLKVECPKCGNNLVYVWQVQTRGGDESSTQFMRCTKCGHTFREYT</sequence>
<dbReference type="Pfam" id="PF01096">
    <property type="entry name" value="Zn_ribbon_TFIIS"/>
    <property type="match status" value="1"/>
</dbReference>
<evidence type="ECO:0000256" key="8">
    <source>
        <dbReference type="RuleBase" id="RU003474"/>
    </source>
</evidence>
<dbReference type="SMART" id="SM00440">
    <property type="entry name" value="ZnF_C2C2"/>
    <property type="match status" value="1"/>
</dbReference>
<evidence type="ECO:0000256" key="1">
    <source>
        <dbReference type="ARBA" id="ARBA00022723"/>
    </source>
</evidence>
<feature type="binding site" evidence="6">
    <location>
        <position position="4"/>
    </location>
    <ligand>
        <name>Zn(2+)</name>
        <dbReference type="ChEBI" id="CHEBI:29105"/>
        <label>1</label>
    </ligand>
</feature>
<feature type="binding site" evidence="6">
    <location>
        <position position="28"/>
    </location>
    <ligand>
        <name>Zn(2+)</name>
        <dbReference type="ChEBI" id="CHEBI:29105"/>
        <label>1</label>
    </ligand>
</feature>
<protein>
    <recommendedName>
        <fullName evidence="9">TFIIS-type domain-containing protein</fullName>
    </recommendedName>
</protein>
<dbReference type="EMBL" id="LFWV01000010">
    <property type="protein sequence ID" value="KON32173.1"/>
    <property type="molecule type" value="Genomic_DNA"/>
</dbReference>
<feature type="binding site" evidence="6">
    <location>
        <position position="31"/>
    </location>
    <ligand>
        <name>Zn(2+)</name>
        <dbReference type="ChEBI" id="CHEBI:29105"/>
        <label>1</label>
    </ligand>
</feature>
<evidence type="ECO:0000256" key="2">
    <source>
        <dbReference type="ARBA" id="ARBA00022771"/>
    </source>
</evidence>
<accession>A0A0M0BU75</accession>
<dbReference type="InterPro" id="IPR001529">
    <property type="entry name" value="Zn_ribbon_RPB9"/>
</dbReference>
<dbReference type="NCBIfam" id="TIGR01384">
    <property type="entry name" value="TFS_arch"/>
    <property type="match status" value="1"/>
</dbReference>
<dbReference type="CDD" id="cd10511">
    <property type="entry name" value="Zn-ribbon_TFS"/>
    <property type="match status" value="1"/>
</dbReference>
<dbReference type="GO" id="GO:0003676">
    <property type="term" value="F:nucleic acid binding"/>
    <property type="evidence" value="ECO:0007669"/>
    <property type="project" value="InterPro"/>
</dbReference>
<keyword evidence="3 6" id="KW-0862">Zinc</keyword>
<evidence type="ECO:0000313" key="10">
    <source>
        <dbReference type="EMBL" id="KON32173.1"/>
    </source>
</evidence>
<dbReference type="Proteomes" id="UP000054016">
    <property type="component" value="Unassembled WGS sequence"/>
</dbReference>
<dbReference type="PIRSF" id="PIRSF005586">
    <property type="entry name" value="RNApol_RpoM"/>
    <property type="match status" value="1"/>
</dbReference>
<dbReference type="GO" id="GO:0006355">
    <property type="term" value="P:regulation of DNA-templated transcription"/>
    <property type="evidence" value="ECO:0007669"/>
    <property type="project" value="InterPro"/>
</dbReference>
<organism evidence="10 11">
    <name type="scientific">miscellaneous Crenarchaeota group-1 archaeon SG8-32-3</name>
    <dbReference type="NCBI Taxonomy" id="1685125"/>
    <lineage>
        <taxon>Archaea</taxon>
        <taxon>Candidatus Bathyarchaeota</taxon>
        <taxon>MCG-1</taxon>
    </lineage>
</organism>
<feature type="binding site" evidence="6">
    <location>
        <position position="107"/>
    </location>
    <ligand>
        <name>Zn(2+)</name>
        <dbReference type="ChEBI" id="CHEBI:29105"/>
        <label>2</label>
    </ligand>
</feature>
<dbReference type="Gene3D" id="2.20.25.10">
    <property type="match status" value="1"/>
</dbReference>
<dbReference type="SMART" id="SM00661">
    <property type="entry name" value="RPOL9"/>
    <property type="match status" value="1"/>
</dbReference>
<evidence type="ECO:0000256" key="3">
    <source>
        <dbReference type="ARBA" id="ARBA00022833"/>
    </source>
</evidence>
<evidence type="ECO:0000256" key="5">
    <source>
        <dbReference type="PIRNR" id="PIRNR005586"/>
    </source>
</evidence>
<evidence type="ECO:0000256" key="7">
    <source>
        <dbReference type="PIRSR" id="PIRSR005586-2"/>
    </source>
</evidence>
<keyword evidence="4" id="KW-0805">Transcription regulation</keyword>
<proteinExistence type="inferred from homology"/>
<dbReference type="GO" id="GO:0006351">
    <property type="term" value="P:DNA-templated transcription"/>
    <property type="evidence" value="ECO:0007669"/>
    <property type="project" value="InterPro"/>
</dbReference>
<evidence type="ECO:0000256" key="4">
    <source>
        <dbReference type="ARBA" id="ARBA00023015"/>
    </source>
</evidence>
<dbReference type="AlphaFoldDB" id="A0A0M0BU75"/>
<reference evidence="11" key="1">
    <citation type="submission" date="2015-06" db="EMBL/GenBank/DDBJ databases">
        <title>New insights into the roles of widespread benthic archaea in carbon and nitrogen cycling.</title>
        <authorList>
            <person name="Lazar C.S."/>
            <person name="Baker B.J."/>
            <person name="Seitz K.W."/>
            <person name="Hyde A.S."/>
            <person name="Dick G.J."/>
            <person name="Hinrichs K.-U."/>
            <person name="Teske A.P."/>
        </authorList>
    </citation>
    <scope>NUCLEOTIDE SEQUENCE [LARGE SCALE GENOMIC DNA]</scope>
</reference>
<evidence type="ECO:0000256" key="6">
    <source>
        <dbReference type="PIRSR" id="PIRSR005586-1"/>
    </source>
</evidence>
<gene>
    <name evidence="10" type="ORF">AC478_01080</name>
</gene>
<evidence type="ECO:0000259" key="9">
    <source>
        <dbReference type="PROSITE" id="PS51133"/>
    </source>
</evidence>
<feature type="domain" description="TFIIS-type" evidence="9">
    <location>
        <begin position="72"/>
        <end position="112"/>
    </location>
</feature>
<comment type="similarity">
    <text evidence="5 8">Belongs to the archaeal rpoM/eukaryotic RPA12/RPB9/RPC11 RNA polymerase family.</text>
</comment>
<feature type="binding site" evidence="6">
    <location>
        <position position="104"/>
    </location>
    <ligand>
        <name>Zn(2+)</name>
        <dbReference type="ChEBI" id="CHEBI:29105"/>
        <label>2</label>
    </ligand>
</feature>
<dbReference type="InterPro" id="IPR001222">
    <property type="entry name" value="Znf_TFIIS"/>
</dbReference>
<feature type="binding site" evidence="6">
    <location>
        <position position="76"/>
    </location>
    <ligand>
        <name>Zn(2+)</name>
        <dbReference type="ChEBI" id="CHEBI:29105"/>
        <label>2</label>
    </ligand>
</feature>
<dbReference type="PROSITE" id="PS51133">
    <property type="entry name" value="ZF_TFIIS_2"/>
    <property type="match status" value="1"/>
</dbReference>
<dbReference type="SUPFAM" id="SSF57783">
    <property type="entry name" value="Zinc beta-ribbon"/>
    <property type="match status" value="1"/>
</dbReference>
<evidence type="ECO:0000313" key="11">
    <source>
        <dbReference type="Proteomes" id="UP000054016"/>
    </source>
</evidence>
<keyword evidence="2 7" id="KW-0863">Zinc-finger</keyword>
<feature type="zinc finger region" description="C4-type" evidence="7">
    <location>
        <begin position="4"/>
        <end position="31"/>
    </location>
</feature>
<dbReference type="PANTHER" id="PTHR11239:SF12">
    <property type="entry name" value="DNA-DIRECTED RNA POLYMERASE III SUBUNIT RPC10"/>
    <property type="match status" value="1"/>
</dbReference>
<dbReference type="InterPro" id="IPR006288">
    <property type="entry name" value="TFS"/>
</dbReference>